<dbReference type="Proteomes" id="UP000032748">
    <property type="component" value="Chromosome"/>
</dbReference>
<dbReference type="Pfam" id="PF03691">
    <property type="entry name" value="UPF0167"/>
    <property type="match status" value="1"/>
</dbReference>
<dbReference type="KEGG" id="pcz:PCL1606_57870"/>
<gene>
    <name evidence="2" type="ORF">PCL1606_57870</name>
</gene>
<dbReference type="AlphaFoldDB" id="A0A0D5Y8E3"/>
<comment type="similarity">
    <text evidence="1">Belongs to the UPF0167 family.</text>
</comment>
<dbReference type="EMBL" id="CP011110">
    <property type="protein sequence ID" value="AKA27232.1"/>
    <property type="molecule type" value="Genomic_DNA"/>
</dbReference>
<dbReference type="InterPro" id="IPR005363">
    <property type="entry name" value="UPF0167"/>
</dbReference>
<sequence>MSFSDDYPLLDQGIDEAIVAEVCDRTPGYASWQQERWLSCCDDACAFHGDASRDEIEKVGADGLAERFADFGWSRGNWQNLIDSYEPGGNPAIYRFDCLHCKRIHYDLDFT</sequence>
<protein>
    <recommendedName>
        <fullName evidence="4">Colicin E2 tolerance protein CbrC-like protein</fullName>
    </recommendedName>
</protein>
<name>A0A0D5Y8E3_9PSED</name>
<accession>A0A0D5Y8E3</accession>
<dbReference type="PATRIC" id="fig|587753.10.peg.5770"/>
<evidence type="ECO:0000313" key="3">
    <source>
        <dbReference type="Proteomes" id="UP000032748"/>
    </source>
</evidence>
<organism evidence="2 3">
    <name type="scientific">Pseudomonas chlororaphis</name>
    <dbReference type="NCBI Taxonomy" id="587753"/>
    <lineage>
        <taxon>Bacteria</taxon>
        <taxon>Pseudomonadati</taxon>
        <taxon>Pseudomonadota</taxon>
        <taxon>Gammaproteobacteria</taxon>
        <taxon>Pseudomonadales</taxon>
        <taxon>Pseudomonadaceae</taxon>
        <taxon>Pseudomonas</taxon>
    </lineage>
</organism>
<reference evidence="2 3" key="1">
    <citation type="journal article" date="2015" name="Mol. Plant Microbe Interact.">
        <title>Comparative Genomic Analysis of Pseudomonas chlororaphis PCL1606 Reveals New Insight into Antifungal Compounds Involved in Biocontrol.</title>
        <authorList>
            <person name="Calderon C.E."/>
            <person name="Ramos C."/>
            <person name="de Vicente A."/>
            <person name="Cazorla F.M."/>
        </authorList>
    </citation>
    <scope>NUCLEOTIDE SEQUENCE [LARGE SCALE GENOMIC DNA]</scope>
    <source>
        <strain evidence="2 3">PCL1606</strain>
    </source>
</reference>
<proteinExistence type="inferred from homology"/>
<evidence type="ECO:0000313" key="2">
    <source>
        <dbReference type="EMBL" id="AKA27232.1"/>
    </source>
</evidence>
<evidence type="ECO:0008006" key="4">
    <source>
        <dbReference type="Google" id="ProtNLM"/>
    </source>
</evidence>
<evidence type="ECO:0000256" key="1">
    <source>
        <dbReference type="ARBA" id="ARBA00008525"/>
    </source>
</evidence>